<dbReference type="InterPro" id="IPR038441">
    <property type="entry name" value="THAP_Znf_sf"/>
</dbReference>
<dbReference type="Ensembl" id="ENSDLAT00005046477.2">
    <property type="protein sequence ID" value="ENSDLAP00005043508.2"/>
    <property type="gene ID" value="ENSDLAG00005019400.2"/>
</dbReference>
<dbReference type="PANTHER" id="PTHR46600">
    <property type="entry name" value="THAP DOMAIN-CONTAINING"/>
    <property type="match status" value="1"/>
</dbReference>
<dbReference type="Pfam" id="PF05485">
    <property type="entry name" value="THAP"/>
    <property type="match status" value="1"/>
</dbReference>
<comment type="subcellular location">
    <subcellularLocation>
        <location evidence="6">Nucleus</location>
        <location evidence="6">Nucleoplasm</location>
    </subcellularLocation>
</comment>
<evidence type="ECO:0000259" key="7">
    <source>
        <dbReference type="PROSITE" id="PS50950"/>
    </source>
</evidence>
<evidence type="ECO:0000313" key="9">
    <source>
        <dbReference type="Proteomes" id="UP000694389"/>
    </source>
</evidence>
<dbReference type="GO" id="GO:0043565">
    <property type="term" value="F:sequence-specific DNA binding"/>
    <property type="evidence" value="ECO:0007669"/>
    <property type="project" value="UniProtKB-UniRule"/>
</dbReference>
<dbReference type="Gene3D" id="6.20.210.20">
    <property type="entry name" value="THAP domain"/>
    <property type="match status" value="1"/>
</dbReference>
<keyword evidence="6" id="KW-0131">Cell cycle</keyword>
<comment type="function">
    <text evidence="6">DNA-binding transcription regulator that regulates endothelial cell proliferation and G1/S cell-cycle progression. Specifically binds the 5'-[AT]NTNN[GT]GGCA[AGT]-3' core DNA sequence and acts by modulating expression of pRB-E2F cell-cycle target genes.</text>
</comment>
<evidence type="ECO:0000256" key="5">
    <source>
        <dbReference type="PROSITE-ProRule" id="PRU00309"/>
    </source>
</evidence>
<dbReference type="GO" id="GO:0005654">
    <property type="term" value="C:nucleoplasm"/>
    <property type="evidence" value="ECO:0007669"/>
    <property type="project" value="UniProtKB-SubCell"/>
</dbReference>
<dbReference type="InterPro" id="IPR006612">
    <property type="entry name" value="THAP_Znf"/>
</dbReference>
<dbReference type="GO" id="GO:0003700">
    <property type="term" value="F:DNA-binding transcription factor activity"/>
    <property type="evidence" value="ECO:0007669"/>
    <property type="project" value="UniProtKB-UniRule"/>
</dbReference>
<dbReference type="PROSITE" id="PS50950">
    <property type="entry name" value="ZF_THAP"/>
    <property type="match status" value="1"/>
</dbReference>
<comment type="similarity">
    <text evidence="6">Belongs to the THAP1 family.</text>
</comment>
<sequence length="65" mass="7663">MVNYCIVPGCSVGTRKGKEVSFHHLPRDIERCKQWLRVINHPKYSEHTPMENLKSLRICSLHFKN</sequence>
<evidence type="ECO:0000313" key="8">
    <source>
        <dbReference type="Ensembl" id="ENSDLAP00005043508.2"/>
    </source>
</evidence>
<feature type="domain" description="THAP-type" evidence="7">
    <location>
        <begin position="1"/>
        <end position="65"/>
    </location>
</feature>
<evidence type="ECO:0000256" key="6">
    <source>
        <dbReference type="RuleBase" id="RU369073"/>
    </source>
</evidence>
<organism evidence="8 9">
    <name type="scientific">Dicentrarchus labrax</name>
    <name type="common">European seabass</name>
    <name type="synonym">Morone labrax</name>
    <dbReference type="NCBI Taxonomy" id="13489"/>
    <lineage>
        <taxon>Eukaryota</taxon>
        <taxon>Metazoa</taxon>
        <taxon>Chordata</taxon>
        <taxon>Craniata</taxon>
        <taxon>Vertebrata</taxon>
        <taxon>Euteleostomi</taxon>
        <taxon>Actinopterygii</taxon>
        <taxon>Neopterygii</taxon>
        <taxon>Teleostei</taxon>
        <taxon>Neoteleostei</taxon>
        <taxon>Acanthomorphata</taxon>
        <taxon>Eupercaria</taxon>
        <taxon>Moronidae</taxon>
        <taxon>Dicentrarchus</taxon>
    </lineage>
</organism>
<evidence type="ECO:0000256" key="4">
    <source>
        <dbReference type="ARBA" id="ARBA00023125"/>
    </source>
</evidence>
<keyword evidence="1" id="KW-0479">Metal-binding</keyword>
<dbReference type="PANTHER" id="PTHR46600:SF11">
    <property type="entry name" value="THAP DOMAIN-CONTAINING PROTEIN 10"/>
    <property type="match status" value="1"/>
</dbReference>
<keyword evidence="6" id="KW-0804">Transcription</keyword>
<protein>
    <recommendedName>
        <fullName evidence="6">THAP domain-containing protein 1</fullName>
    </recommendedName>
</protein>
<keyword evidence="9" id="KW-1185">Reference proteome</keyword>
<dbReference type="SUPFAM" id="SSF57716">
    <property type="entry name" value="Glucocorticoid receptor-like (DNA-binding domain)"/>
    <property type="match status" value="1"/>
</dbReference>
<evidence type="ECO:0000256" key="2">
    <source>
        <dbReference type="ARBA" id="ARBA00022771"/>
    </source>
</evidence>
<name>A0A8C4HL06_DICLA</name>
<keyword evidence="6" id="KW-0805">Transcription regulation</keyword>
<reference evidence="8" key="1">
    <citation type="submission" date="2025-08" db="UniProtKB">
        <authorList>
            <consortium name="Ensembl"/>
        </authorList>
    </citation>
    <scope>IDENTIFICATION</scope>
</reference>
<keyword evidence="3" id="KW-0862">Zinc</keyword>
<keyword evidence="6" id="KW-0175">Coiled coil</keyword>
<dbReference type="Proteomes" id="UP000694389">
    <property type="component" value="Unassembled WGS sequence"/>
</dbReference>
<evidence type="ECO:0000256" key="1">
    <source>
        <dbReference type="ARBA" id="ARBA00022723"/>
    </source>
</evidence>
<accession>A0A8C4HL06</accession>
<dbReference type="GO" id="GO:0001935">
    <property type="term" value="P:endothelial cell proliferation"/>
    <property type="evidence" value="ECO:0007669"/>
    <property type="project" value="UniProtKB-UniRule"/>
</dbReference>
<evidence type="ECO:0000256" key="3">
    <source>
        <dbReference type="ARBA" id="ARBA00022833"/>
    </source>
</evidence>
<reference evidence="8" key="2">
    <citation type="submission" date="2025-09" db="UniProtKB">
        <authorList>
            <consortium name="Ensembl"/>
        </authorList>
    </citation>
    <scope>IDENTIFICATION</scope>
</reference>
<dbReference type="AlphaFoldDB" id="A0A8C4HL06"/>
<keyword evidence="6" id="KW-0539">Nucleus</keyword>
<proteinExistence type="inferred from homology"/>
<keyword evidence="4 5" id="KW-0238">DNA-binding</keyword>
<dbReference type="GeneTree" id="ENSGT01030000235948"/>
<keyword evidence="2 5" id="KW-0863">Zinc-finger</keyword>
<dbReference type="InterPro" id="IPR026516">
    <property type="entry name" value="THAP1/10"/>
</dbReference>
<dbReference type="GO" id="GO:0008270">
    <property type="term" value="F:zinc ion binding"/>
    <property type="evidence" value="ECO:0007669"/>
    <property type="project" value="UniProtKB-KW"/>
</dbReference>